<comment type="similarity">
    <text evidence="1">Belongs to the universal stress protein A family.</text>
</comment>
<keyword evidence="5" id="KW-1185">Reference proteome</keyword>
<proteinExistence type="inferred from homology"/>
<evidence type="ECO:0000259" key="3">
    <source>
        <dbReference type="Pfam" id="PF00582"/>
    </source>
</evidence>
<feature type="domain" description="UspA" evidence="3">
    <location>
        <begin position="153"/>
        <end position="276"/>
    </location>
</feature>
<organism evidence="4 5">
    <name type="scientific">Actinomycetospora endophytica</name>
    <dbReference type="NCBI Taxonomy" id="2291215"/>
    <lineage>
        <taxon>Bacteria</taxon>
        <taxon>Bacillati</taxon>
        <taxon>Actinomycetota</taxon>
        <taxon>Actinomycetes</taxon>
        <taxon>Pseudonocardiales</taxon>
        <taxon>Pseudonocardiaceae</taxon>
        <taxon>Actinomycetospora</taxon>
    </lineage>
</organism>
<dbReference type="SUPFAM" id="SSF52402">
    <property type="entry name" value="Adenine nucleotide alpha hydrolases-like"/>
    <property type="match status" value="2"/>
</dbReference>
<evidence type="ECO:0000256" key="1">
    <source>
        <dbReference type="ARBA" id="ARBA00008791"/>
    </source>
</evidence>
<dbReference type="PANTHER" id="PTHR46268:SF6">
    <property type="entry name" value="UNIVERSAL STRESS PROTEIN UP12"/>
    <property type="match status" value="1"/>
</dbReference>
<feature type="domain" description="UspA" evidence="3">
    <location>
        <begin position="14"/>
        <end position="139"/>
    </location>
</feature>
<dbReference type="Proteomes" id="UP001199469">
    <property type="component" value="Unassembled WGS sequence"/>
</dbReference>
<accession>A0ABS8P172</accession>
<gene>
    <name evidence="4" type="ORF">LQ327_01105</name>
</gene>
<dbReference type="PRINTS" id="PR01438">
    <property type="entry name" value="UNVRSLSTRESS"/>
</dbReference>
<protein>
    <submittedName>
        <fullName evidence="4">Universal stress protein</fullName>
    </submittedName>
</protein>
<evidence type="ECO:0000313" key="4">
    <source>
        <dbReference type="EMBL" id="MCD2191988.1"/>
    </source>
</evidence>
<dbReference type="InterPro" id="IPR014729">
    <property type="entry name" value="Rossmann-like_a/b/a_fold"/>
</dbReference>
<reference evidence="4 5" key="1">
    <citation type="submission" date="2021-11" db="EMBL/GenBank/DDBJ databases">
        <title>Draft genome sequence of Actinomycetospora sp. SF1 isolated from the rhizosphere soil.</title>
        <authorList>
            <person name="Duangmal K."/>
            <person name="Chantavorakit T."/>
        </authorList>
    </citation>
    <scope>NUCLEOTIDE SEQUENCE [LARGE SCALE GENOMIC DNA]</scope>
    <source>
        <strain evidence="4 5">TBRC 5722</strain>
    </source>
</reference>
<dbReference type="RefSeq" id="WP_230729680.1">
    <property type="nucleotide sequence ID" value="NZ_JAJNDB010000001.1"/>
</dbReference>
<dbReference type="InterPro" id="IPR006015">
    <property type="entry name" value="Universal_stress_UspA"/>
</dbReference>
<evidence type="ECO:0000313" key="5">
    <source>
        <dbReference type="Proteomes" id="UP001199469"/>
    </source>
</evidence>
<dbReference type="Pfam" id="PF00582">
    <property type="entry name" value="Usp"/>
    <property type="match status" value="2"/>
</dbReference>
<dbReference type="EMBL" id="JAJNDB010000001">
    <property type="protein sequence ID" value="MCD2191988.1"/>
    <property type="molecule type" value="Genomic_DNA"/>
</dbReference>
<comment type="caution">
    <text evidence="4">The sequence shown here is derived from an EMBL/GenBank/DDBJ whole genome shotgun (WGS) entry which is preliminary data.</text>
</comment>
<dbReference type="PANTHER" id="PTHR46268">
    <property type="entry name" value="STRESS RESPONSE PROTEIN NHAX"/>
    <property type="match status" value="1"/>
</dbReference>
<feature type="region of interest" description="Disordered" evidence="2">
    <location>
        <begin position="188"/>
        <end position="212"/>
    </location>
</feature>
<sequence length="276" mass="28154">MSEESSGTGPVAGVVVGVDDSHSARAAVAWAAAAARRRGLGLHLVEVLPGPGVETGTPHGRARALLHQAQGIARTISPDLTITVRTLPGRVGPALVSYAADAGLLVVGSNGPGGPIPLSLGSILGEVTTRCRCPVILVPARRELRPRVDDAPVVVALDDGPDGRRALEFAAETAHRYGAALSVLAGTTAPNREDSGGPSVGPPPPAELDQLHDSYPGLEIRTETVTGRLGDELLNAGSRAQLIVVAARRRGSGGGQASGWTRHFLPVLSACPVAVV</sequence>
<dbReference type="InterPro" id="IPR006016">
    <property type="entry name" value="UspA"/>
</dbReference>
<evidence type="ECO:0000256" key="2">
    <source>
        <dbReference type="SAM" id="MobiDB-lite"/>
    </source>
</evidence>
<dbReference type="Gene3D" id="3.40.50.620">
    <property type="entry name" value="HUPs"/>
    <property type="match status" value="2"/>
</dbReference>
<name>A0ABS8P172_9PSEU</name>